<organism evidence="2 3">
    <name type="scientific">Haemaphysalis longicornis</name>
    <name type="common">Bush tick</name>
    <dbReference type="NCBI Taxonomy" id="44386"/>
    <lineage>
        <taxon>Eukaryota</taxon>
        <taxon>Metazoa</taxon>
        <taxon>Ecdysozoa</taxon>
        <taxon>Arthropoda</taxon>
        <taxon>Chelicerata</taxon>
        <taxon>Arachnida</taxon>
        <taxon>Acari</taxon>
        <taxon>Parasitiformes</taxon>
        <taxon>Ixodida</taxon>
        <taxon>Ixodoidea</taxon>
        <taxon>Ixodidae</taxon>
        <taxon>Haemaphysalinae</taxon>
        <taxon>Haemaphysalis</taxon>
    </lineage>
</organism>
<keyword evidence="3" id="KW-1185">Reference proteome</keyword>
<dbReference type="InterPro" id="IPR036875">
    <property type="entry name" value="Znf_CCHC_sf"/>
</dbReference>
<dbReference type="SUPFAM" id="SSF57756">
    <property type="entry name" value="Retrovirus zinc finger-like domains"/>
    <property type="match status" value="1"/>
</dbReference>
<evidence type="ECO:0008006" key="4">
    <source>
        <dbReference type="Google" id="ProtNLM"/>
    </source>
</evidence>
<dbReference type="AlphaFoldDB" id="A0A9J6GU04"/>
<gene>
    <name evidence="2" type="ORF">HPB48_003190</name>
</gene>
<dbReference type="EMBL" id="JABSTR010000009">
    <property type="protein sequence ID" value="KAH9378675.1"/>
    <property type="molecule type" value="Genomic_DNA"/>
</dbReference>
<name>A0A9J6GU04_HAELO</name>
<dbReference type="Proteomes" id="UP000821853">
    <property type="component" value="Unassembled WGS sequence"/>
</dbReference>
<accession>A0A9J6GU04</accession>
<dbReference type="GO" id="GO:0008270">
    <property type="term" value="F:zinc ion binding"/>
    <property type="evidence" value="ECO:0007669"/>
    <property type="project" value="InterPro"/>
</dbReference>
<evidence type="ECO:0000313" key="3">
    <source>
        <dbReference type="Proteomes" id="UP000821853"/>
    </source>
</evidence>
<evidence type="ECO:0000313" key="2">
    <source>
        <dbReference type="EMBL" id="KAH9378675.1"/>
    </source>
</evidence>
<feature type="region of interest" description="Disordered" evidence="1">
    <location>
        <begin position="154"/>
        <end position="180"/>
    </location>
</feature>
<evidence type="ECO:0000256" key="1">
    <source>
        <dbReference type="SAM" id="MobiDB-lite"/>
    </source>
</evidence>
<dbReference type="VEuPathDB" id="VectorBase:HLOH_040200"/>
<dbReference type="OMA" id="CEASYRI"/>
<reference evidence="2 3" key="1">
    <citation type="journal article" date="2020" name="Cell">
        <title>Large-Scale Comparative Analyses of Tick Genomes Elucidate Their Genetic Diversity and Vector Capacities.</title>
        <authorList>
            <consortium name="Tick Genome and Microbiome Consortium (TIGMIC)"/>
            <person name="Jia N."/>
            <person name="Wang J."/>
            <person name="Shi W."/>
            <person name="Du L."/>
            <person name="Sun Y."/>
            <person name="Zhan W."/>
            <person name="Jiang J.F."/>
            <person name="Wang Q."/>
            <person name="Zhang B."/>
            <person name="Ji P."/>
            <person name="Bell-Sakyi L."/>
            <person name="Cui X.M."/>
            <person name="Yuan T.T."/>
            <person name="Jiang B.G."/>
            <person name="Yang W.F."/>
            <person name="Lam T.T."/>
            <person name="Chang Q.C."/>
            <person name="Ding S.J."/>
            <person name="Wang X.J."/>
            <person name="Zhu J.G."/>
            <person name="Ruan X.D."/>
            <person name="Zhao L."/>
            <person name="Wei J.T."/>
            <person name="Ye R.Z."/>
            <person name="Que T.C."/>
            <person name="Du C.H."/>
            <person name="Zhou Y.H."/>
            <person name="Cheng J.X."/>
            <person name="Dai P.F."/>
            <person name="Guo W.B."/>
            <person name="Han X.H."/>
            <person name="Huang E.J."/>
            <person name="Li L.F."/>
            <person name="Wei W."/>
            <person name="Gao Y.C."/>
            <person name="Liu J.Z."/>
            <person name="Shao H.Z."/>
            <person name="Wang X."/>
            <person name="Wang C.C."/>
            <person name="Yang T.C."/>
            <person name="Huo Q.B."/>
            <person name="Li W."/>
            <person name="Chen H.Y."/>
            <person name="Chen S.E."/>
            <person name="Zhou L.G."/>
            <person name="Ni X.B."/>
            <person name="Tian J.H."/>
            <person name="Sheng Y."/>
            <person name="Liu T."/>
            <person name="Pan Y.S."/>
            <person name="Xia L.Y."/>
            <person name="Li J."/>
            <person name="Zhao F."/>
            <person name="Cao W.C."/>
        </authorList>
    </citation>
    <scope>NUCLEOTIDE SEQUENCE [LARGE SCALE GENOMIC DNA]</scope>
    <source>
        <strain evidence="2">HaeL-2018</strain>
    </source>
</reference>
<proteinExistence type="predicted"/>
<comment type="caution">
    <text evidence="2">The sequence shown here is derived from an EMBL/GenBank/DDBJ whole genome shotgun (WGS) entry which is preliminary data.</text>
</comment>
<protein>
    <recommendedName>
        <fullName evidence="4">CCHC-type domain-containing protein</fullName>
    </recommendedName>
</protein>
<sequence length="218" mass="24451">MRNELGLLTQHPEESLLEYLRAMQQLYEGYEPAAADAYKVSPVCRRFHEQFRPHLRGRSFPKLEASAQEARIVQADFLVELRYRLPPRPGESLETGCAWSGAPVPSAHQAETMAVRQETTVTNFASLRALDPCSYEQSCRSRLGGRLLVPPQNGGFRGQGGGNSVHANSSGGNNAGVGRGQQDKKARLCWFCHNPGRFSRQCPENMRSTQVNYDFRRR</sequence>
<dbReference type="GO" id="GO:0003676">
    <property type="term" value="F:nucleic acid binding"/>
    <property type="evidence" value="ECO:0007669"/>
    <property type="project" value="InterPro"/>
</dbReference>